<gene>
    <name evidence="1" type="ORF">JFN88_03300</name>
</gene>
<comment type="caution">
    <text evidence="1">The sequence shown here is derived from an EMBL/GenBank/DDBJ whole genome shotgun (WGS) entry which is preliminary data.</text>
</comment>
<sequence length="173" mass="19938">MTTTCKRCLSDDEISSVSQFILKNRRDLHPAYTTLDMVALLYSYITEGNLVCIVDENQRVLGASAYYLGTRERNFEDKEIVFADLVICDRTIRGSRLFMKGFIYLIELIVEEHPEVREIQFSALSENTYVCNLYAKLANKSHTREGLIGEETVFSEQVSTLKTALKKFQRVSW</sequence>
<name>A0A934J2N7_9BACL</name>
<reference evidence="1" key="1">
    <citation type="submission" date="2020-12" db="EMBL/GenBank/DDBJ databases">
        <authorList>
            <person name="Huq M.A."/>
        </authorList>
    </citation>
    <scope>NUCLEOTIDE SEQUENCE</scope>
    <source>
        <strain evidence="1">MAHUQ-46</strain>
    </source>
</reference>
<dbReference type="Proteomes" id="UP000640274">
    <property type="component" value="Unassembled WGS sequence"/>
</dbReference>
<organism evidence="1 2">
    <name type="scientific">Paenibacillus roseus</name>
    <dbReference type="NCBI Taxonomy" id="2798579"/>
    <lineage>
        <taxon>Bacteria</taxon>
        <taxon>Bacillati</taxon>
        <taxon>Bacillota</taxon>
        <taxon>Bacilli</taxon>
        <taxon>Bacillales</taxon>
        <taxon>Paenibacillaceae</taxon>
        <taxon>Paenibacillus</taxon>
    </lineage>
</organism>
<dbReference type="RefSeq" id="WP_199017868.1">
    <property type="nucleotide sequence ID" value="NZ_JAELUP010000006.1"/>
</dbReference>
<dbReference type="AlphaFoldDB" id="A0A934J2N7"/>
<accession>A0A934J2N7</accession>
<protein>
    <submittedName>
        <fullName evidence="1">Uncharacterized protein</fullName>
    </submittedName>
</protein>
<evidence type="ECO:0000313" key="1">
    <source>
        <dbReference type="EMBL" id="MBJ6360348.1"/>
    </source>
</evidence>
<evidence type="ECO:0000313" key="2">
    <source>
        <dbReference type="Proteomes" id="UP000640274"/>
    </source>
</evidence>
<proteinExistence type="predicted"/>
<dbReference type="EMBL" id="JAELUP010000006">
    <property type="protein sequence ID" value="MBJ6360348.1"/>
    <property type="molecule type" value="Genomic_DNA"/>
</dbReference>
<keyword evidence="2" id="KW-1185">Reference proteome</keyword>